<dbReference type="EMBL" id="BAABHB010000001">
    <property type="protein sequence ID" value="GAA4394585.1"/>
    <property type="molecule type" value="Genomic_DNA"/>
</dbReference>
<gene>
    <name evidence="1" type="ORF">GCM10023187_00580</name>
</gene>
<keyword evidence="2" id="KW-1185">Reference proteome</keyword>
<evidence type="ECO:0000313" key="1">
    <source>
        <dbReference type="EMBL" id="GAA4394585.1"/>
    </source>
</evidence>
<dbReference type="SUPFAM" id="SSF50998">
    <property type="entry name" value="Quinoprotein alcohol dehydrogenase-like"/>
    <property type="match status" value="1"/>
</dbReference>
<name>A0ABP8JQN3_9BACT</name>
<reference evidence="2" key="1">
    <citation type="journal article" date="2019" name="Int. J. Syst. Evol. Microbiol.">
        <title>The Global Catalogue of Microorganisms (GCM) 10K type strain sequencing project: providing services to taxonomists for standard genome sequencing and annotation.</title>
        <authorList>
            <consortium name="The Broad Institute Genomics Platform"/>
            <consortium name="The Broad Institute Genome Sequencing Center for Infectious Disease"/>
            <person name="Wu L."/>
            <person name="Ma J."/>
        </authorList>
    </citation>
    <scope>NUCLEOTIDE SEQUENCE [LARGE SCALE GENOMIC DNA]</scope>
    <source>
        <strain evidence="2">JCM 17925</strain>
    </source>
</reference>
<protein>
    <recommendedName>
        <fullName evidence="3">Lipoprotein</fullName>
    </recommendedName>
</protein>
<organism evidence="1 2">
    <name type="scientific">Nibrella viscosa</name>
    <dbReference type="NCBI Taxonomy" id="1084524"/>
    <lineage>
        <taxon>Bacteria</taxon>
        <taxon>Pseudomonadati</taxon>
        <taxon>Bacteroidota</taxon>
        <taxon>Cytophagia</taxon>
        <taxon>Cytophagales</taxon>
        <taxon>Spirosomataceae</taxon>
        <taxon>Nibrella</taxon>
    </lineage>
</organism>
<comment type="caution">
    <text evidence="1">The sequence shown here is derived from an EMBL/GenBank/DDBJ whole genome shotgun (WGS) entry which is preliminary data.</text>
</comment>
<evidence type="ECO:0000313" key="2">
    <source>
        <dbReference type="Proteomes" id="UP001500936"/>
    </source>
</evidence>
<dbReference type="InterPro" id="IPR011047">
    <property type="entry name" value="Quinoprotein_ADH-like_sf"/>
</dbReference>
<dbReference type="PANTHER" id="PTHR42754:SF1">
    <property type="entry name" value="LIPOPROTEIN"/>
    <property type="match status" value="1"/>
</dbReference>
<dbReference type="RefSeq" id="WP_345262750.1">
    <property type="nucleotide sequence ID" value="NZ_BAABHB010000001.1"/>
</dbReference>
<evidence type="ECO:0008006" key="3">
    <source>
        <dbReference type="Google" id="ProtNLM"/>
    </source>
</evidence>
<dbReference type="Proteomes" id="UP001500936">
    <property type="component" value="Unassembled WGS sequence"/>
</dbReference>
<proteinExistence type="predicted"/>
<accession>A0ABP8JQN3</accession>
<dbReference type="PANTHER" id="PTHR42754">
    <property type="entry name" value="ENDOGLUCANASE"/>
    <property type="match status" value="1"/>
</dbReference>
<sequence length="419" mass="45717">MKQILIILTLASFLPGCLSCVEIKLDEREIPVQEQDVPYKTYQAMGNLCRTADGGLATVLLRQASNKSPGSSAFPSPYLERYEVVVVRTSMQGQVLWTKLAYTLANRITNRPLIHPLRDGGYLVFVATDLINLGGAQPSMKPAQIVIRLNSEGEIVDRQVNEAAGLAVGSGLFQPYQLLSMADDGFVVTGRLSTTSGSGTAVILIRFNERGLLQWSRTYPTELFLNNPVGVAATPEGGFVLSWFGRNNQENIDQSFLLKTDASGNQVWSRRYALFAARIISPAADGGYVLLGVLNPSLRSAYLYKMSESGDIQWVRAHPLPEGQSWITPYQLISTSTAYLLVYTAIPTGLHLLTTDLAGAEQSRRTVNVPTLTGSQVEVVRLPDNSFALAGQVLYNSVVLLRANPDGSTQWTTTLASDR</sequence>